<dbReference type="GO" id="GO:0004160">
    <property type="term" value="F:dihydroxy-acid dehydratase activity"/>
    <property type="evidence" value="ECO:0007669"/>
    <property type="project" value="UniProtKB-UniRule"/>
</dbReference>
<dbReference type="STRING" id="1802061.A3A93_01120"/>
<dbReference type="UniPathway" id="UPA00047">
    <property type="reaction ID" value="UER00057"/>
</dbReference>
<comment type="function">
    <text evidence="6">Functions in the biosynthesis of branched-chain amino acids. Catalyzes the dehydration of (2R,3R)-2,3-dihydroxy-3-methylpentanoate (2,3-dihydroxy-3-methylvalerate) into 2-oxo-3-methylpentanoate (2-oxo-3-methylvalerate) and of (2R)-2,3-dihydroxy-3-methylbutanoate (2,3-dihydroxyisovalerate) into 2-oxo-3-methylbutanoate (2-oxoisovalerate), the penultimate precursor to L-isoleucine and L-valine, respectively.</text>
</comment>
<dbReference type="InterPro" id="IPR050165">
    <property type="entry name" value="DHAD_IlvD/Edd"/>
</dbReference>
<evidence type="ECO:0000313" key="10">
    <source>
        <dbReference type="EMBL" id="OGK45893.1"/>
    </source>
</evidence>
<proteinExistence type="inferred from homology"/>
<name>A0A1F7IRA4_9BACT</name>
<keyword evidence="6" id="KW-0460">Magnesium</keyword>
<dbReference type="NCBIfam" id="NF002068">
    <property type="entry name" value="PRK00911.1"/>
    <property type="match status" value="1"/>
</dbReference>
<dbReference type="Pfam" id="PF00920">
    <property type="entry name" value="ILVD_EDD_N"/>
    <property type="match status" value="1"/>
</dbReference>
<dbReference type="InterPro" id="IPR000581">
    <property type="entry name" value="ILV_EDD_N"/>
</dbReference>
<dbReference type="PANTHER" id="PTHR21000">
    <property type="entry name" value="DIHYDROXY-ACID DEHYDRATASE DAD"/>
    <property type="match status" value="1"/>
</dbReference>
<gene>
    <name evidence="6" type="primary">ilvD</name>
    <name evidence="10" type="ORF">A3A93_01120</name>
</gene>
<dbReference type="GO" id="GO:0009097">
    <property type="term" value="P:isoleucine biosynthetic process"/>
    <property type="evidence" value="ECO:0007669"/>
    <property type="project" value="UniProtKB-UniRule"/>
</dbReference>
<comment type="catalytic activity">
    <reaction evidence="6">
        <text>(2R,3R)-2,3-dihydroxy-3-methylpentanoate = (S)-3-methyl-2-oxopentanoate + H2O</text>
        <dbReference type="Rhea" id="RHEA:27694"/>
        <dbReference type="ChEBI" id="CHEBI:15377"/>
        <dbReference type="ChEBI" id="CHEBI:35146"/>
        <dbReference type="ChEBI" id="CHEBI:49258"/>
        <dbReference type="EC" id="4.2.1.9"/>
    </reaction>
</comment>
<dbReference type="EMBL" id="MGAL01000046">
    <property type="protein sequence ID" value="OGK45893.1"/>
    <property type="molecule type" value="Genomic_DNA"/>
</dbReference>
<feature type="modified residue" description="N6-carboxylysine" evidence="6">
    <location>
        <position position="149"/>
    </location>
</feature>
<comment type="cofactor">
    <cofactor evidence="6">
        <name>Mg(2+)</name>
        <dbReference type="ChEBI" id="CHEBI:18420"/>
    </cofactor>
</comment>
<reference evidence="10 11" key="1">
    <citation type="journal article" date="2016" name="Nat. Commun.">
        <title>Thousands of microbial genomes shed light on interconnected biogeochemical processes in an aquifer system.</title>
        <authorList>
            <person name="Anantharaman K."/>
            <person name="Brown C.T."/>
            <person name="Hug L.A."/>
            <person name="Sharon I."/>
            <person name="Castelle C.J."/>
            <person name="Probst A.J."/>
            <person name="Thomas B.C."/>
            <person name="Singh A."/>
            <person name="Wilkins M.J."/>
            <person name="Karaoz U."/>
            <person name="Brodie E.L."/>
            <person name="Williams K.H."/>
            <person name="Hubbard S.S."/>
            <person name="Banfield J.F."/>
        </authorList>
    </citation>
    <scope>NUCLEOTIDE SEQUENCE [LARGE SCALE GENOMIC DNA]</scope>
</reference>
<dbReference type="GO" id="GO:0051537">
    <property type="term" value="F:2 iron, 2 sulfur cluster binding"/>
    <property type="evidence" value="ECO:0007669"/>
    <property type="project" value="UniProtKB-UniRule"/>
</dbReference>
<dbReference type="InterPro" id="IPR042096">
    <property type="entry name" value="Dihydro-acid_dehy_C"/>
</dbReference>
<comment type="pathway">
    <text evidence="6">Amino-acid biosynthesis; L-isoleucine biosynthesis; L-isoleucine from 2-oxobutanoate: step 3/4.</text>
</comment>
<dbReference type="EC" id="4.2.1.9" evidence="6 7"/>
<dbReference type="PANTHER" id="PTHR21000:SF5">
    <property type="entry name" value="DIHYDROXY-ACID DEHYDRATASE, MITOCHONDRIAL"/>
    <property type="match status" value="1"/>
</dbReference>
<organism evidence="10 11">
    <name type="scientific">Candidatus Roizmanbacteria bacterium RIFCSPLOWO2_01_FULL_38_12</name>
    <dbReference type="NCBI Taxonomy" id="1802061"/>
    <lineage>
        <taxon>Bacteria</taxon>
        <taxon>Candidatus Roizmaniibacteriota</taxon>
    </lineage>
</organism>
<evidence type="ECO:0000256" key="4">
    <source>
        <dbReference type="ARBA" id="ARBA00023014"/>
    </source>
</evidence>
<evidence type="ECO:0000313" key="11">
    <source>
        <dbReference type="Proteomes" id="UP000177141"/>
    </source>
</evidence>
<dbReference type="GO" id="GO:0000287">
    <property type="term" value="F:magnesium ion binding"/>
    <property type="evidence" value="ECO:0007669"/>
    <property type="project" value="UniProtKB-UniRule"/>
</dbReference>
<keyword evidence="5 6" id="KW-0456">Lyase</keyword>
<evidence type="ECO:0000256" key="1">
    <source>
        <dbReference type="ARBA" id="ARBA00006486"/>
    </source>
</evidence>
<dbReference type="FunFam" id="3.50.30.80:FF:000001">
    <property type="entry name" value="Dihydroxy-acid dehydratase"/>
    <property type="match status" value="1"/>
</dbReference>
<evidence type="ECO:0000256" key="6">
    <source>
        <dbReference type="HAMAP-Rule" id="MF_00012"/>
    </source>
</evidence>
<feature type="binding site" evidence="6">
    <location>
        <position position="106"/>
    </location>
    <ligand>
        <name>Mg(2+)</name>
        <dbReference type="ChEBI" id="CHEBI:18420"/>
    </ligand>
</feature>
<keyword evidence="4 6" id="KW-0411">Iron-sulfur</keyword>
<dbReference type="InterPro" id="IPR037237">
    <property type="entry name" value="IlvD/EDD_N"/>
</dbReference>
<evidence type="ECO:0000256" key="3">
    <source>
        <dbReference type="ARBA" id="ARBA00023004"/>
    </source>
</evidence>
<dbReference type="AlphaFoldDB" id="A0A1F7IRA4"/>
<keyword evidence="6" id="KW-0028">Amino-acid biosynthesis</keyword>
<feature type="binding site" evidence="6">
    <location>
        <position position="74"/>
    </location>
    <ligand>
        <name>[2Fe-2S] cluster</name>
        <dbReference type="ChEBI" id="CHEBI:190135"/>
    </ligand>
</feature>
<dbReference type="Proteomes" id="UP000177141">
    <property type="component" value="Unassembled WGS sequence"/>
</dbReference>
<dbReference type="Pfam" id="PF24877">
    <property type="entry name" value="ILV_EDD_C"/>
    <property type="match status" value="1"/>
</dbReference>
<evidence type="ECO:0000256" key="2">
    <source>
        <dbReference type="ARBA" id="ARBA00022723"/>
    </source>
</evidence>
<comment type="pathway">
    <text evidence="6">Amino-acid biosynthesis; L-valine biosynthesis; L-valine from pyruvate: step 3/4.</text>
</comment>
<evidence type="ECO:0000259" key="9">
    <source>
        <dbReference type="Pfam" id="PF24877"/>
    </source>
</evidence>
<keyword evidence="6" id="KW-0001">2Fe-2S</keyword>
<accession>A0A1F7IRA4</accession>
<protein>
    <recommendedName>
        <fullName evidence="6 7">Dihydroxy-acid dehydratase</fullName>
        <shortName evidence="6">DAD</shortName>
        <ecNumber evidence="6 7">4.2.1.9</ecNumber>
    </recommendedName>
</protein>
<dbReference type="HAMAP" id="MF_00012">
    <property type="entry name" value="IlvD"/>
    <property type="match status" value="1"/>
</dbReference>
<evidence type="ECO:0000256" key="7">
    <source>
        <dbReference type="NCBIfam" id="TIGR00110"/>
    </source>
</evidence>
<dbReference type="Gene3D" id="3.50.30.80">
    <property type="entry name" value="IlvD/EDD C-terminal domain-like"/>
    <property type="match status" value="1"/>
</dbReference>
<keyword evidence="3 6" id="KW-0408">Iron</keyword>
<feature type="binding site" description="via carbamate group" evidence="6">
    <location>
        <position position="149"/>
    </location>
    <ligand>
        <name>Mg(2+)</name>
        <dbReference type="ChEBI" id="CHEBI:18420"/>
    </ligand>
</feature>
<comment type="catalytic activity">
    <reaction evidence="6">
        <text>(2R)-2,3-dihydroxy-3-methylbutanoate = 3-methyl-2-oxobutanoate + H2O</text>
        <dbReference type="Rhea" id="RHEA:24809"/>
        <dbReference type="ChEBI" id="CHEBI:11851"/>
        <dbReference type="ChEBI" id="CHEBI:15377"/>
        <dbReference type="ChEBI" id="CHEBI:49072"/>
        <dbReference type="EC" id="4.2.1.9"/>
    </reaction>
</comment>
<comment type="caution">
    <text evidence="6">Lacks conserved residue(s) required for the propagation of feature annotation.</text>
</comment>
<evidence type="ECO:0000256" key="5">
    <source>
        <dbReference type="ARBA" id="ARBA00023239"/>
    </source>
</evidence>
<dbReference type="UniPathway" id="UPA00049">
    <property type="reaction ID" value="UER00061"/>
</dbReference>
<dbReference type="SUPFAM" id="SSF52016">
    <property type="entry name" value="LeuD/IlvD-like"/>
    <property type="match status" value="1"/>
</dbReference>
<comment type="cofactor">
    <cofactor evidence="6">
        <name>[2Fe-2S] cluster</name>
        <dbReference type="ChEBI" id="CHEBI:190135"/>
    </cofactor>
    <text evidence="6">Binds 1 [2Fe-2S] cluster per subunit. This cluster acts as a Lewis acid cofactor.</text>
</comment>
<dbReference type="NCBIfam" id="TIGR00110">
    <property type="entry name" value="ilvD"/>
    <property type="match status" value="1"/>
</dbReference>
<feature type="binding site" evidence="6">
    <location>
        <position position="477"/>
    </location>
    <ligand>
        <name>Mg(2+)</name>
        <dbReference type="ChEBI" id="CHEBI:18420"/>
    </ligand>
</feature>
<feature type="domain" description="Dihydroxy-acid/6-phosphogluconate dehydratase N-terminal" evidence="8">
    <location>
        <begin position="59"/>
        <end position="382"/>
    </location>
</feature>
<comment type="subunit">
    <text evidence="6">Homodimer.</text>
</comment>
<dbReference type="GO" id="GO:0009099">
    <property type="term" value="P:L-valine biosynthetic process"/>
    <property type="evidence" value="ECO:0007669"/>
    <property type="project" value="UniProtKB-UniRule"/>
</dbReference>
<dbReference type="InterPro" id="IPR056740">
    <property type="entry name" value="ILV_EDD_C"/>
</dbReference>
<feature type="domain" description="Dihydroxy-acid/6-phosphogluconate dehydratase C-terminal" evidence="9">
    <location>
        <begin position="394"/>
        <end position="584"/>
    </location>
</feature>
<feature type="active site" description="Proton acceptor" evidence="6">
    <location>
        <position position="503"/>
    </location>
</feature>
<dbReference type="SUPFAM" id="SSF143975">
    <property type="entry name" value="IlvD/EDD N-terminal domain-like"/>
    <property type="match status" value="1"/>
</dbReference>
<keyword evidence="2 6" id="KW-0479">Metal-binding</keyword>
<comment type="caution">
    <text evidence="10">The sequence shown here is derived from an EMBL/GenBank/DDBJ whole genome shotgun (WGS) entry which is preliminary data.</text>
</comment>
<dbReference type="InterPro" id="IPR004404">
    <property type="entry name" value="DihydroxyA_deHydtase"/>
</dbReference>
<comment type="similarity">
    <text evidence="1 6">Belongs to the IlvD/Edd family.</text>
</comment>
<feature type="binding site" evidence="6">
    <location>
        <position position="148"/>
    </location>
    <ligand>
        <name>Mg(2+)</name>
        <dbReference type="ChEBI" id="CHEBI:18420"/>
    </ligand>
</feature>
<sequence>MKNCDCVGCSCQSNVKTADLKRRSYKLTGDMDDETDWVKRAPARAMMRAVGYTDEDFEKPLIAVATPYTDITPCNAHLHQLGEIVEHEVTKVEGKPFLFGTPVITDGETMGTEGMKYSLVSREVIADSIEMMQEAYMADGTIALSGCDKTIPASLMPLARNNVIGITLYGGTILPGRYKSRDLNIVSVFEAVGKYSTGKISPSEFNEVEGRSCPGCGACGGMYTANTMASAIEALGMSIPGSSSHPAVNRNNQISEKKRQDCQDTVKALFELMRRGIRVRDILSRESFKNAIVLMQALGGSTNAVLHLIAIAHEAGIKISIDDFTNLGKKVPLIGNFSPFGKYMMEHLDEIGGIPMVMKMLLDAGLIHGDCLTVTGKTVAENLKDVPKRPKNQDVIYSLEKPYAPPGNHIVIMYGNLAPEGAVMKLSGKELKQHKGPARVFESEEDALNTILDGKIKHGDVIIIRNEGPKGGPGMREMLSPSSALVGAGLGKDVVLITDGRFSGGTHGIMIGHVTPEAAVGGPIALINEGDIIEINVDKKRIDMRVNSKEMAKRKKVWKPKELKYKRGVLAKYAKLVSSASQGAVTS</sequence>
<evidence type="ECO:0000259" key="8">
    <source>
        <dbReference type="Pfam" id="PF00920"/>
    </source>
</evidence>
<keyword evidence="6" id="KW-0100">Branched-chain amino acid biosynthesis</keyword>